<name>Q97E73_CLOAB</name>
<dbReference type="PATRIC" id="fig|272562.8.peg.3421"/>
<dbReference type="Pfam" id="PF00015">
    <property type="entry name" value="MCPsignal"/>
    <property type="match status" value="1"/>
</dbReference>
<evidence type="ECO:0000256" key="1">
    <source>
        <dbReference type="ARBA" id="ARBA00023224"/>
    </source>
</evidence>
<dbReference type="AlphaFoldDB" id="Q97E73"/>
<organism evidence="5 6">
    <name type="scientific">Clostridium acetobutylicum (strain ATCC 824 / DSM 792 / JCM 1419 / IAM 19013 / LMG 5710 / NBRC 13948 / NRRL B-527 / VKM B-1787 / 2291 / W)</name>
    <dbReference type="NCBI Taxonomy" id="272562"/>
    <lineage>
        <taxon>Bacteria</taxon>
        <taxon>Bacillati</taxon>
        <taxon>Bacillota</taxon>
        <taxon>Clostridia</taxon>
        <taxon>Eubacteriales</taxon>
        <taxon>Clostridiaceae</taxon>
        <taxon>Clostridium</taxon>
    </lineage>
</organism>
<dbReference type="STRING" id="272562.CA_C3243"/>
<evidence type="ECO:0000259" key="4">
    <source>
        <dbReference type="PROSITE" id="PS50111"/>
    </source>
</evidence>
<feature type="domain" description="Methyl-accepting transducer" evidence="4">
    <location>
        <begin position="313"/>
        <end position="570"/>
    </location>
</feature>
<protein>
    <submittedName>
        <fullName evidence="5">Membrane associated methyl-accepting chemotaxis protein</fullName>
    </submittedName>
</protein>
<dbReference type="GeneID" id="44999740"/>
<dbReference type="GO" id="GO:0016020">
    <property type="term" value="C:membrane"/>
    <property type="evidence" value="ECO:0007669"/>
    <property type="project" value="InterPro"/>
</dbReference>
<evidence type="ECO:0000313" key="5">
    <source>
        <dbReference type="EMBL" id="AAK81177.1"/>
    </source>
</evidence>
<dbReference type="SUPFAM" id="SSF58104">
    <property type="entry name" value="Methyl-accepting chemotaxis protein (MCP) signaling domain"/>
    <property type="match status" value="1"/>
</dbReference>
<dbReference type="SMART" id="SM00283">
    <property type="entry name" value="MA"/>
    <property type="match status" value="1"/>
</dbReference>
<dbReference type="eggNOG" id="COG0840">
    <property type="taxonomic scope" value="Bacteria"/>
</dbReference>
<feature type="transmembrane region" description="Helical" evidence="3">
    <location>
        <begin position="198"/>
        <end position="218"/>
    </location>
</feature>
<dbReference type="InterPro" id="IPR004089">
    <property type="entry name" value="MCPsignal_dom"/>
</dbReference>
<dbReference type="SUPFAM" id="SSF111126">
    <property type="entry name" value="Ligand-binding domain in the NO signalling and Golgi transport"/>
    <property type="match status" value="1"/>
</dbReference>
<keyword evidence="3" id="KW-0472">Membrane</keyword>
<dbReference type="PIR" id="F97298">
    <property type="entry name" value="F97298"/>
</dbReference>
<dbReference type="HOGENOM" id="CLU_000445_107_18_9"/>
<dbReference type="Gene3D" id="1.10.287.950">
    <property type="entry name" value="Methyl-accepting chemotaxis protein"/>
    <property type="match status" value="1"/>
</dbReference>
<keyword evidence="3" id="KW-1133">Transmembrane helix</keyword>
<dbReference type="Pfam" id="PF07700">
    <property type="entry name" value="HNOB"/>
    <property type="match status" value="1"/>
</dbReference>
<dbReference type="RefSeq" id="WP_010966517.1">
    <property type="nucleotide sequence ID" value="NC_003030.1"/>
</dbReference>
<dbReference type="GO" id="GO:0007165">
    <property type="term" value="P:signal transduction"/>
    <property type="evidence" value="ECO:0007669"/>
    <property type="project" value="UniProtKB-KW"/>
</dbReference>
<evidence type="ECO:0000313" key="6">
    <source>
        <dbReference type="Proteomes" id="UP000000814"/>
    </source>
</evidence>
<dbReference type="PROSITE" id="PS50111">
    <property type="entry name" value="CHEMOTAXIS_TRANSDUC_2"/>
    <property type="match status" value="1"/>
</dbReference>
<keyword evidence="3" id="KW-0812">Transmembrane</keyword>
<keyword evidence="1 2" id="KW-0807">Transducer</keyword>
<dbReference type="PANTHER" id="PTHR32089">
    <property type="entry name" value="METHYL-ACCEPTING CHEMOTAXIS PROTEIN MCPB"/>
    <property type="match status" value="1"/>
</dbReference>
<dbReference type="InterPro" id="IPR038158">
    <property type="entry name" value="H-NOX_domain_sf"/>
</dbReference>
<dbReference type="Proteomes" id="UP000000814">
    <property type="component" value="Chromosome"/>
</dbReference>
<dbReference type="InterPro" id="IPR011644">
    <property type="entry name" value="Heme_NO-bd"/>
</dbReference>
<evidence type="ECO:0000256" key="2">
    <source>
        <dbReference type="PROSITE-ProRule" id="PRU00284"/>
    </source>
</evidence>
<reference evidence="5 6" key="1">
    <citation type="journal article" date="2001" name="J. Bacteriol.">
        <title>Genome sequence and comparative analysis of the solvent-producing bacterium Clostridium acetobutylicum.</title>
        <authorList>
            <person name="Nolling J."/>
            <person name="Breton G."/>
            <person name="Omelchenko M.V."/>
            <person name="Makarova K.S."/>
            <person name="Zeng Q."/>
            <person name="Gibson R."/>
            <person name="Lee H.M."/>
            <person name="Dubois J."/>
            <person name="Qiu D."/>
            <person name="Hitti J."/>
            <person name="Wolf Y.I."/>
            <person name="Tatusov R.L."/>
            <person name="Sabathe F."/>
            <person name="Doucette-Stamm L."/>
            <person name="Soucaille P."/>
            <person name="Daly M.J."/>
            <person name="Bennett G.N."/>
            <person name="Koonin E.V."/>
            <person name="Smith D.R."/>
        </authorList>
    </citation>
    <scope>NUCLEOTIDE SEQUENCE [LARGE SCALE GENOMIC DNA]</scope>
    <source>
        <strain evidence="6">ATCC 824 / DSM 792 / JCM 1419 / LMG 5710 / VKM B-1787</strain>
    </source>
</reference>
<dbReference type="PANTHER" id="PTHR32089:SF112">
    <property type="entry name" value="LYSOZYME-LIKE PROTEIN-RELATED"/>
    <property type="match status" value="1"/>
</dbReference>
<evidence type="ECO:0000256" key="3">
    <source>
        <dbReference type="SAM" id="Phobius"/>
    </source>
</evidence>
<proteinExistence type="predicted"/>
<dbReference type="EMBL" id="AE001437">
    <property type="protein sequence ID" value="AAK81177.1"/>
    <property type="molecule type" value="Genomic_DNA"/>
</dbReference>
<dbReference type="InterPro" id="IPR024096">
    <property type="entry name" value="NO_sig/Golgi_transp_ligand-bd"/>
</dbReference>
<accession>Q97E73</accession>
<sequence length="599" mass="67247">MKGTVVGTWVKTCKRLYGETVVENALEKVGFERKKIFSPFEDVEDSKVNNFIEDISKKVNEEKSIIWEKIGEDNVIAFHKDFPAFFEHENLYSFFKSMFDVHVVMTKKFPGAKPPLILIKPISKREAIFTYRSKRGMFDYLKGLIKGSANHFNEKIEIEEVEKTKESVVLKFTFDKDIYYKKSFKINKLLSLGFIKSIPVKISMFTLVIGIITFLPILGLDNVVKALVCSVIEALAALIVSTFLMGPLRIIKEEINNLRQHEFSVDGDIETSDFWEDIYSELKEYSKEMTKDFVGFKGLTDEMNTFVESINTITKAMDSTSREISEVVEQVADGAVSQADNTQTSVAVLNDNINGLKRVVDVENQNKVQLEKTIGKIDKSYESVDATSKNITRSIDEFKIVKDKGQELSNKAKDITSIVSIVSEISDQTNLLALNASIEAARAGEAGRGFSVVAEEVRELAEQTKGAVQNINSNLEQFVVNINELVSRIETQYGVLEGEISTLKNVRELSKDANVSAKEVSNAMISTVTELNKEAESISQIYDKMETLASIAEENSASSEEVSASVTTYAAEIAKLTNKIGEFKEIAENFRNDLKRYKI</sequence>
<feature type="transmembrane region" description="Helical" evidence="3">
    <location>
        <begin position="224"/>
        <end position="245"/>
    </location>
</feature>
<keyword evidence="6" id="KW-1185">Reference proteome</keyword>
<dbReference type="KEGG" id="cac:CA_C3243"/>
<dbReference type="GO" id="GO:0020037">
    <property type="term" value="F:heme binding"/>
    <property type="evidence" value="ECO:0007669"/>
    <property type="project" value="InterPro"/>
</dbReference>
<dbReference type="Gene3D" id="3.90.1520.10">
    <property type="entry name" value="H-NOX domain"/>
    <property type="match status" value="1"/>
</dbReference>
<dbReference type="OrthoDB" id="1660488at2"/>
<gene>
    <name evidence="5" type="ordered locus">CA_C3243</name>
</gene>